<dbReference type="SUPFAM" id="SSF46626">
    <property type="entry name" value="Cytochrome c"/>
    <property type="match status" value="1"/>
</dbReference>
<keyword evidence="1" id="KW-0812">Transmembrane</keyword>
<dbReference type="HOGENOM" id="CLU_583754_0_0_10"/>
<gene>
    <name evidence="4" type="ORF">BN863_20720</name>
</gene>
<dbReference type="Pfam" id="PF09990">
    <property type="entry name" value="DUF2231"/>
    <property type="match status" value="1"/>
</dbReference>
<reference evidence="4 5" key="1">
    <citation type="journal article" date="2013" name="Appl. Environ. Microbiol.">
        <title>The genome of the alga-associated marine flavobacterium Formosa agariphila KMM 3901T reveals a broad potential for degradation of algal polysaccharides.</title>
        <authorList>
            <person name="Mann A.J."/>
            <person name="Hahnke R.L."/>
            <person name="Huang S."/>
            <person name="Werner J."/>
            <person name="Xing P."/>
            <person name="Barbeyron T."/>
            <person name="Huettel B."/>
            <person name="Stueber K."/>
            <person name="Reinhardt R."/>
            <person name="Harder J."/>
            <person name="Gloeckner F.O."/>
            <person name="Amann R.I."/>
            <person name="Teeling H."/>
        </authorList>
    </citation>
    <scope>NUCLEOTIDE SEQUENCE [LARGE SCALE GENOMIC DNA]</scope>
    <source>
        <strain evidence="5">DSM 15362 / KCTC 12365 / LMG 23005 / KMM 3901</strain>
    </source>
</reference>
<dbReference type="PATRIC" id="fig|1347342.6.peg.2078"/>
<dbReference type="SUPFAM" id="SSF52047">
    <property type="entry name" value="RNI-like"/>
    <property type="match status" value="1"/>
</dbReference>
<dbReference type="AlphaFoldDB" id="T2KP84"/>
<evidence type="ECO:0000313" key="4">
    <source>
        <dbReference type="EMBL" id="CDF79784.1"/>
    </source>
</evidence>
<dbReference type="InterPro" id="IPR032675">
    <property type="entry name" value="LRR_dom_sf"/>
</dbReference>
<feature type="transmembrane region" description="Helical" evidence="1">
    <location>
        <begin position="65"/>
        <end position="84"/>
    </location>
</feature>
<feature type="domain" description="DUF2231" evidence="3">
    <location>
        <begin position="1"/>
        <end position="121"/>
    </location>
</feature>
<evidence type="ECO:0000259" key="3">
    <source>
        <dbReference type="Pfam" id="PF09990"/>
    </source>
</evidence>
<organism evidence="4 5">
    <name type="scientific">Formosa agariphila (strain DSM 15362 / KCTC 12365 / LMG 23005 / KMM 3901 / M-2Alg 35-1)</name>
    <dbReference type="NCBI Taxonomy" id="1347342"/>
    <lineage>
        <taxon>Bacteria</taxon>
        <taxon>Pseudomonadati</taxon>
        <taxon>Bacteroidota</taxon>
        <taxon>Flavobacteriia</taxon>
        <taxon>Flavobacteriales</taxon>
        <taxon>Flavobacteriaceae</taxon>
        <taxon>Formosa</taxon>
    </lineage>
</organism>
<dbReference type="Gene3D" id="3.80.10.10">
    <property type="entry name" value="Ribonuclease Inhibitor"/>
    <property type="match status" value="1"/>
</dbReference>
<feature type="transmembrane region" description="Helical" evidence="1">
    <location>
        <begin position="6"/>
        <end position="21"/>
    </location>
</feature>
<dbReference type="Proteomes" id="UP000016160">
    <property type="component" value="Chromosome"/>
</dbReference>
<name>T2KP84_FORAG</name>
<dbReference type="GO" id="GO:0020037">
    <property type="term" value="F:heme binding"/>
    <property type="evidence" value="ECO:0007669"/>
    <property type="project" value="InterPro"/>
</dbReference>
<dbReference type="Pfam" id="PF07635">
    <property type="entry name" value="PSCyt1"/>
    <property type="match status" value="1"/>
</dbReference>
<dbReference type="eggNOG" id="COG4886">
    <property type="taxonomic scope" value="Bacteria"/>
</dbReference>
<dbReference type="PANTHER" id="PTHR35889:SF3">
    <property type="entry name" value="F-BOX DOMAIN-CONTAINING PROTEIN"/>
    <property type="match status" value="1"/>
</dbReference>
<evidence type="ECO:0000259" key="2">
    <source>
        <dbReference type="Pfam" id="PF07635"/>
    </source>
</evidence>
<protein>
    <submittedName>
        <fullName evidence="4">Conserved hypothetical membrane protein</fullName>
    </submittedName>
</protein>
<dbReference type="EMBL" id="HG315671">
    <property type="protein sequence ID" value="CDF79784.1"/>
    <property type="molecule type" value="Genomic_DNA"/>
</dbReference>
<dbReference type="GO" id="GO:0009055">
    <property type="term" value="F:electron transfer activity"/>
    <property type="evidence" value="ECO:0007669"/>
    <property type="project" value="InterPro"/>
</dbReference>
<evidence type="ECO:0000313" key="5">
    <source>
        <dbReference type="Proteomes" id="UP000016160"/>
    </source>
</evidence>
<keyword evidence="1" id="KW-1133">Transmembrane helix</keyword>
<feature type="domain" description="Cytochrome C Planctomycete-type" evidence="2">
    <location>
        <begin position="165"/>
        <end position="224"/>
    </location>
</feature>
<keyword evidence="5" id="KW-1185">Reference proteome</keyword>
<proteinExistence type="predicted"/>
<feature type="transmembrane region" description="Helical" evidence="1">
    <location>
        <begin position="33"/>
        <end position="53"/>
    </location>
</feature>
<feature type="transmembrane region" description="Helical" evidence="1">
    <location>
        <begin position="96"/>
        <end position="117"/>
    </location>
</feature>
<sequence>MVHLPIGFLVFAFLLEIFSRFKKDNTLTNAIPLALFAGAASALIACILGYMLSLSGDYEEDMVDSHFWFGIATTIITFLAWLIRIEKIKIPKTNQVKTNISTLTLLVILVSVTGHYGGNLTHGSDYLTKYLPFGKTEKAALIPVTNIEDAVVYDYLVNPILENKCLSCHNASKMKGGLSLQDSLAIMEGGKNGNILIAGNALKSEMIKRVLLNPSHDDFMPPEGKTPLTEEETAILTYWIDNTNAGFQTKVGDIKTPENIIKIASNFLNLGDGGNNTKTALPTVNKVDQSDIKLLIAEGFRLTELVFDSNIYEVVLPSKTVTESNPEAISEKLEKLLKIKDNVLWLYLEDNQVTDDQINTINQFKNLQKLKLDKNPISDTGISKIVSHKNIRSLNLYSTNITKNSLETFYNMPNLQNVYIWETEITKEDVLPYTKETDKTLNIVFGS</sequence>
<dbReference type="InterPro" id="IPR019251">
    <property type="entry name" value="DUF2231_TM"/>
</dbReference>
<dbReference type="PANTHER" id="PTHR35889">
    <property type="entry name" value="CYCLOINULO-OLIGOSACCHARIDE FRUCTANOTRANSFERASE-RELATED"/>
    <property type="match status" value="1"/>
</dbReference>
<dbReference type="STRING" id="1347342.BN863_20720"/>
<accession>T2KP84</accession>
<dbReference type="InterPro" id="IPR036909">
    <property type="entry name" value="Cyt_c-like_dom_sf"/>
</dbReference>
<evidence type="ECO:0000256" key="1">
    <source>
        <dbReference type="SAM" id="Phobius"/>
    </source>
</evidence>
<dbReference type="eggNOG" id="COG4244">
    <property type="taxonomic scope" value="Bacteria"/>
</dbReference>
<keyword evidence="1" id="KW-0472">Membrane</keyword>
<dbReference type="InterPro" id="IPR011429">
    <property type="entry name" value="Cyt_c_Planctomycete-type"/>
</dbReference>